<dbReference type="AlphaFoldDB" id="A0A6A6P4L4"/>
<evidence type="ECO:0000313" key="2">
    <source>
        <dbReference type="EMBL" id="KAF2458728.1"/>
    </source>
</evidence>
<evidence type="ECO:0000256" key="1">
    <source>
        <dbReference type="SAM" id="MobiDB-lite"/>
    </source>
</evidence>
<feature type="non-terminal residue" evidence="2">
    <location>
        <position position="1"/>
    </location>
</feature>
<sequence length="347" mass="37652">ASSHVADPVLQPFTKTTFDPAEYLNKQLPPLSLRKSSTIAASSTSTASLSELSGQTQTLLSQLNAHLTRLSTVLTQLTDDLLRSGGRLAYEVEVLRGETIALSETLTETVREDVTRFVPGGLTIMTPSAKEAQPPADGVDRNIEASIISPTRKTESKDGDDSAPPPYITQLQTLITVRDRLESVIKVFGEAMQWTIPPSEVSLTSSLISVSGPEPNSSDSHSREEKGREFAKKLREEIIELVTSTGGAGTDRNDLKQGHDAAMARIHTLGELAQIWKGTAEEKARVRFVESLAKEVDEKMKASEREAGGRKERNYVGVARGSVSTRDAPQRSNTPSAPETRGFLDNL</sequence>
<dbReference type="Proteomes" id="UP000799766">
    <property type="component" value="Unassembled WGS sequence"/>
</dbReference>
<keyword evidence="3" id="KW-1185">Reference proteome</keyword>
<feature type="non-terminal residue" evidence="2">
    <location>
        <position position="347"/>
    </location>
</feature>
<protein>
    <submittedName>
        <fullName evidence="2">Uncharacterized protein</fullName>
    </submittedName>
</protein>
<name>A0A6A6P4L4_9PEZI</name>
<evidence type="ECO:0000313" key="3">
    <source>
        <dbReference type="Proteomes" id="UP000799766"/>
    </source>
</evidence>
<feature type="region of interest" description="Disordered" evidence="1">
    <location>
        <begin position="125"/>
        <end position="166"/>
    </location>
</feature>
<feature type="compositionally biased region" description="Basic and acidic residues" evidence="1">
    <location>
        <begin position="220"/>
        <end position="229"/>
    </location>
</feature>
<feature type="compositionally biased region" description="Basic and acidic residues" evidence="1">
    <location>
        <begin position="300"/>
        <end position="314"/>
    </location>
</feature>
<reference evidence="2" key="1">
    <citation type="journal article" date="2020" name="Stud. Mycol.">
        <title>101 Dothideomycetes genomes: a test case for predicting lifestyles and emergence of pathogens.</title>
        <authorList>
            <person name="Haridas S."/>
            <person name="Albert R."/>
            <person name="Binder M."/>
            <person name="Bloem J."/>
            <person name="Labutti K."/>
            <person name="Salamov A."/>
            <person name="Andreopoulos B."/>
            <person name="Baker S."/>
            <person name="Barry K."/>
            <person name="Bills G."/>
            <person name="Bluhm B."/>
            <person name="Cannon C."/>
            <person name="Castanera R."/>
            <person name="Culley D."/>
            <person name="Daum C."/>
            <person name="Ezra D."/>
            <person name="Gonzalez J."/>
            <person name="Henrissat B."/>
            <person name="Kuo A."/>
            <person name="Liang C."/>
            <person name="Lipzen A."/>
            <person name="Lutzoni F."/>
            <person name="Magnuson J."/>
            <person name="Mondo S."/>
            <person name="Nolan M."/>
            <person name="Ohm R."/>
            <person name="Pangilinan J."/>
            <person name="Park H.-J."/>
            <person name="Ramirez L."/>
            <person name="Alfaro M."/>
            <person name="Sun H."/>
            <person name="Tritt A."/>
            <person name="Yoshinaga Y."/>
            <person name="Zwiers L.-H."/>
            <person name="Turgeon B."/>
            <person name="Goodwin S."/>
            <person name="Spatafora J."/>
            <person name="Crous P."/>
            <person name="Grigoriev I."/>
        </authorList>
    </citation>
    <scope>NUCLEOTIDE SEQUENCE</scope>
    <source>
        <strain evidence="2">ATCC 16933</strain>
    </source>
</reference>
<gene>
    <name evidence="2" type="ORF">BDY21DRAFT_276583</name>
</gene>
<feature type="region of interest" description="Disordered" evidence="1">
    <location>
        <begin position="300"/>
        <end position="347"/>
    </location>
</feature>
<proteinExistence type="predicted"/>
<feature type="compositionally biased region" description="Polar residues" evidence="1">
    <location>
        <begin position="322"/>
        <end position="337"/>
    </location>
</feature>
<dbReference type="OrthoDB" id="5413829at2759"/>
<dbReference type="Gene3D" id="6.10.250.2790">
    <property type="match status" value="1"/>
</dbReference>
<organism evidence="2 3">
    <name type="scientific">Lineolata rhizophorae</name>
    <dbReference type="NCBI Taxonomy" id="578093"/>
    <lineage>
        <taxon>Eukaryota</taxon>
        <taxon>Fungi</taxon>
        <taxon>Dikarya</taxon>
        <taxon>Ascomycota</taxon>
        <taxon>Pezizomycotina</taxon>
        <taxon>Dothideomycetes</taxon>
        <taxon>Dothideomycetes incertae sedis</taxon>
        <taxon>Lineolatales</taxon>
        <taxon>Lineolataceae</taxon>
        <taxon>Lineolata</taxon>
    </lineage>
</organism>
<dbReference type="EMBL" id="MU001677">
    <property type="protein sequence ID" value="KAF2458728.1"/>
    <property type="molecule type" value="Genomic_DNA"/>
</dbReference>
<feature type="region of interest" description="Disordered" evidence="1">
    <location>
        <begin position="206"/>
        <end position="229"/>
    </location>
</feature>
<accession>A0A6A6P4L4</accession>
<feature type="compositionally biased region" description="Polar residues" evidence="1">
    <location>
        <begin position="206"/>
        <end position="219"/>
    </location>
</feature>